<proteinExistence type="predicted"/>
<dbReference type="GeneID" id="105111151"/>
<reference evidence="7" key="1">
    <citation type="submission" date="2025-08" db="UniProtKB">
        <authorList>
            <consortium name="RefSeq"/>
        </authorList>
    </citation>
    <scope>IDENTIFICATION</scope>
</reference>
<sequence>MLLLKIPSASLLFYFYPVHRNLNKRAEPIDGSSSSKEINNGSTESNNENNNNNDEENKKKNKNVDPESSICLLQPITSDSGPHYIGIRRLLLFRKAHSGVHRRFDWRCNGKEYVSFRNYICRPRNWDSLPGHQSTPGNSGRWLQSTSPLSHLFEVDSWTSSQNLRSINPSSTRRTSFSSTASDNDSLCCQAAEPAYSFVGMHCIFDQCKAAVTVLKFGYMISDVSEPPSVIKQLEGHSKDVTDLNFSSNNQYIASASMDKTVRVWELSKGICIRVIYGISSQLCIRVHLVNNNFPSVGNANREITVNIIFLCLLACYVIAHLLD</sequence>
<keyword evidence="6" id="KW-1185">Reference proteome</keyword>
<feature type="repeat" description="WD" evidence="3">
    <location>
        <begin position="234"/>
        <end position="275"/>
    </location>
</feature>
<dbReference type="PROSITE" id="PS50082">
    <property type="entry name" value="WD_REPEATS_2"/>
    <property type="match status" value="1"/>
</dbReference>
<keyword evidence="2" id="KW-0677">Repeat</keyword>
<keyword evidence="5" id="KW-0812">Transmembrane</keyword>
<dbReference type="AlphaFoldDB" id="A0AAJ6T4W1"/>
<dbReference type="PANTHER" id="PTHR22838">
    <property type="entry name" value="WD REPEAT PROTEIN 26-RELATED"/>
    <property type="match status" value="1"/>
</dbReference>
<dbReference type="GO" id="GO:1990841">
    <property type="term" value="F:promoter-specific chromatin binding"/>
    <property type="evidence" value="ECO:0007669"/>
    <property type="project" value="TreeGrafter"/>
</dbReference>
<dbReference type="InterPro" id="IPR015943">
    <property type="entry name" value="WD40/YVTN_repeat-like_dom_sf"/>
</dbReference>
<feature type="compositionally biased region" description="Low complexity" evidence="4">
    <location>
        <begin position="170"/>
        <end position="182"/>
    </location>
</feature>
<dbReference type="Proteomes" id="UP000694918">
    <property type="component" value="Unplaced"/>
</dbReference>
<dbReference type="SUPFAM" id="SSF50978">
    <property type="entry name" value="WD40 repeat-like"/>
    <property type="match status" value="1"/>
</dbReference>
<feature type="compositionally biased region" description="Low complexity" evidence="4">
    <location>
        <begin position="39"/>
        <end position="52"/>
    </location>
</feature>
<organism evidence="6 7">
    <name type="scientific">Populus euphratica</name>
    <name type="common">Euphrates poplar</name>
    <dbReference type="NCBI Taxonomy" id="75702"/>
    <lineage>
        <taxon>Eukaryota</taxon>
        <taxon>Viridiplantae</taxon>
        <taxon>Streptophyta</taxon>
        <taxon>Embryophyta</taxon>
        <taxon>Tracheophyta</taxon>
        <taxon>Spermatophyta</taxon>
        <taxon>Magnoliopsida</taxon>
        <taxon>eudicotyledons</taxon>
        <taxon>Gunneridae</taxon>
        <taxon>Pentapetalae</taxon>
        <taxon>rosids</taxon>
        <taxon>fabids</taxon>
        <taxon>Malpighiales</taxon>
        <taxon>Salicaceae</taxon>
        <taxon>Saliceae</taxon>
        <taxon>Populus</taxon>
    </lineage>
</organism>
<dbReference type="PROSITE" id="PS50294">
    <property type="entry name" value="WD_REPEATS_REGION"/>
    <property type="match status" value="1"/>
</dbReference>
<protein>
    <submittedName>
        <fullName evidence="7">Uncharacterized protein LOC105111151</fullName>
    </submittedName>
</protein>
<accession>A0AAJ6T4W1</accession>
<name>A0AAJ6T4W1_POPEU</name>
<keyword evidence="5" id="KW-1133">Transmembrane helix</keyword>
<dbReference type="PANTHER" id="PTHR22838:SF4">
    <property type="entry name" value="WD REPEAT-CONTAINING PROTEIN 13"/>
    <property type="match status" value="1"/>
</dbReference>
<dbReference type="SMART" id="SM00320">
    <property type="entry name" value="WD40"/>
    <property type="match status" value="1"/>
</dbReference>
<dbReference type="KEGG" id="peu:105111151"/>
<dbReference type="PROSITE" id="PS00678">
    <property type="entry name" value="WD_REPEATS_1"/>
    <property type="match status" value="1"/>
</dbReference>
<evidence type="ECO:0000313" key="7">
    <source>
        <dbReference type="RefSeq" id="XP_011004733.1"/>
    </source>
</evidence>
<dbReference type="InterPro" id="IPR036322">
    <property type="entry name" value="WD40_repeat_dom_sf"/>
</dbReference>
<evidence type="ECO:0000313" key="6">
    <source>
        <dbReference type="Proteomes" id="UP000694918"/>
    </source>
</evidence>
<dbReference type="Gene3D" id="2.130.10.10">
    <property type="entry name" value="YVTN repeat-like/Quinoprotein amine dehydrogenase"/>
    <property type="match status" value="1"/>
</dbReference>
<evidence type="ECO:0000256" key="2">
    <source>
        <dbReference type="ARBA" id="ARBA00022737"/>
    </source>
</evidence>
<keyword evidence="5" id="KW-0472">Membrane</keyword>
<dbReference type="Pfam" id="PF00400">
    <property type="entry name" value="WD40"/>
    <property type="match status" value="1"/>
</dbReference>
<dbReference type="RefSeq" id="XP_011004733.1">
    <property type="nucleotide sequence ID" value="XM_011006431.1"/>
</dbReference>
<feature type="region of interest" description="Disordered" evidence="4">
    <location>
        <begin position="26"/>
        <end position="65"/>
    </location>
</feature>
<dbReference type="GO" id="GO:0005634">
    <property type="term" value="C:nucleus"/>
    <property type="evidence" value="ECO:0007669"/>
    <property type="project" value="TreeGrafter"/>
</dbReference>
<dbReference type="InterPro" id="IPR019775">
    <property type="entry name" value="WD40_repeat_CS"/>
</dbReference>
<evidence type="ECO:0000256" key="5">
    <source>
        <dbReference type="SAM" id="Phobius"/>
    </source>
</evidence>
<evidence type="ECO:0000256" key="3">
    <source>
        <dbReference type="PROSITE-ProRule" id="PRU00221"/>
    </source>
</evidence>
<evidence type="ECO:0000256" key="4">
    <source>
        <dbReference type="SAM" id="MobiDB-lite"/>
    </source>
</evidence>
<feature type="compositionally biased region" description="Basic and acidic residues" evidence="4">
    <location>
        <begin position="55"/>
        <end position="65"/>
    </location>
</feature>
<feature type="region of interest" description="Disordered" evidence="4">
    <location>
        <begin position="163"/>
        <end position="182"/>
    </location>
</feature>
<feature type="transmembrane region" description="Helical" evidence="5">
    <location>
        <begin position="304"/>
        <end position="323"/>
    </location>
</feature>
<gene>
    <name evidence="7" type="primary">LOC105111151</name>
</gene>
<keyword evidence="1 3" id="KW-0853">WD repeat</keyword>
<dbReference type="InterPro" id="IPR051350">
    <property type="entry name" value="WD_repeat-ST_regulator"/>
</dbReference>
<dbReference type="InterPro" id="IPR001680">
    <property type="entry name" value="WD40_rpt"/>
</dbReference>
<evidence type="ECO:0000256" key="1">
    <source>
        <dbReference type="ARBA" id="ARBA00022574"/>
    </source>
</evidence>